<organism evidence="1">
    <name type="scientific">Opuntia streptacantha</name>
    <name type="common">Prickly pear cactus</name>
    <name type="synonym">Opuntia cardona</name>
    <dbReference type="NCBI Taxonomy" id="393608"/>
    <lineage>
        <taxon>Eukaryota</taxon>
        <taxon>Viridiplantae</taxon>
        <taxon>Streptophyta</taxon>
        <taxon>Embryophyta</taxon>
        <taxon>Tracheophyta</taxon>
        <taxon>Spermatophyta</taxon>
        <taxon>Magnoliopsida</taxon>
        <taxon>eudicotyledons</taxon>
        <taxon>Gunneridae</taxon>
        <taxon>Pentapetalae</taxon>
        <taxon>Caryophyllales</taxon>
        <taxon>Cactineae</taxon>
        <taxon>Cactaceae</taxon>
        <taxon>Opuntioideae</taxon>
        <taxon>Opuntia</taxon>
    </lineage>
</organism>
<protein>
    <submittedName>
        <fullName evidence="1">Uncharacterized protein</fullName>
    </submittedName>
</protein>
<proteinExistence type="predicted"/>
<accession>A0A7C9DF81</accession>
<reference evidence="1" key="2">
    <citation type="submission" date="2020-07" db="EMBL/GenBank/DDBJ databases">
        <authorList>
            <person name="Vera ALvarez R."/>
            <person name="Arias-Moreno D.M."/>
            <person name="Jimenez-Jacinto V."/>
            <person name="Jimenez-Bremont J.F."/>
            <person name="Swaminathan K."/>
            <person name="Moose S.P."/>
            <person name="Guerrero-Gonzalez M.L."/>
            <person name="Marino-Ramirez L."/>
            <person name="Landsman D."/>
            <person name="Rodriguez-Kessler M."/>
            <person name="Delgado-Sanchez P."/>
        </authorList>
    </citation>
    <scope>NUCLEOTIDE SEQUENCE</scope>
    <source>
        <tissue evidence="1">Cladode</tissue>
    </source>
</reference>
<dbReference type="AlphaFoldDB" id="A0A7C9DF81"/>
<sequence length="103" mass="11571">MESLLCWIGLLGASTRLLEKVIRAKELRKIKVRMHVKQILNVSIFIEEGIIASVSQATRATLILNLVAQVKSSSPMLYVLGSIQKISFLKNCFSIYSLCYIIN</sequence>
<reference evidence="1" key="1">
    <citation type="journal article" date="2013" name="J. Plant Res.">
        <title>Effect of fungi and light on seed germination of three Opuntia species from semiarid lands of central Mexico.</title>
        <authorList>
            <person name="Delgado-Sanchez P."/>
            <person name="Jimenez-Bremont J.F."/>
            <person name="Guerrero-Gonzalez Mde L."/>
            <person name="Flores J."/>
        </authorList>
    </citation>
    <scope>NUCLEOTIDE SEQUENCE</scope>
    <source>
        <tissue evidence="1">Cladode</tissue>
    </source>
</reference>
<name>A0A7C9DF81_OPUST</name>
<evidence type="ECO:0000313" key="1">
    <source>
        <dbReference type="EMBL" id="MBA4640706.1"/>
    </source>
</evidence>
<dbReference type="EMBL" id="GISG01120287">
    <property type="protein sequence ID" value="MBA4640706.1"/>
    <property type="molecule type" value="Transcribed_RNA"/>
</dbReference>